<dbReference type="SMART" id="SM01130">
    <property type="entry name" value="DHDPS"/>
    <property type="match status" value="1"/>
</dbReference>
<evidence type="ECO:0000313" key="17">
    <source>
        <dbReference type="Proteomes" id="UP000051008"/>
    </source>
</evidence>
<dbReference type="InterPro" id="IPR020624">
    <property type="entry name" value="Schiff_base-form_aldolases_CS"/>
</dbReference>
<dbReference type="OrthoDB" id="9782828at2"/>
<dbReference type="PRINTS" id="PR00146">
    <property type="entry name" value="DHPICSNTHASE"/>
</dbReference>
<keyword evidence="7 12" id="KW-0220">Diaminopimelate biosynthesis</keyword>
<dbReference type="GeneID" id="75137551"/>
<comment type="subunit">
    <text evidence="12">Homotetramer; dimer of dimers.</text>
</comment>
<dbReference type="InterPro" id="IPR013785">
    <property type="entry name" value="Aldolase_TIM"/>
</dbReference>
<comment type="pathway">
    <text evidence="2 12">Amino-acid biosynthesis; L-lysine biosynthesis via DAP pathway; (S)-tetrahydrodipicolinate from L-aspartate: step 3/4.</text>
</comment>
<keyword evidence="6 12" id="KW-0028">Amino-acid biosynthesis</keyword>
<dbReference type="AlphaFoldDB" id="A0A0R2AE16"/>
<keyword evidence="9 12" id="KW-0456">Lyase</keyword>
<dbReference type="Pfam" id="PF00701">
    <property type="entry name" value="DHDPS"/>
    <property type="match status" value="1"/>
</dbReference>
<feature type="active site" description="Proton donor/acceptor" evidence="12 14">
    <location>
        <position position="137"/>
    </location>
</feature>
<comment type="function">
    <text evidence="1 12">Catalyzes the condensation of (S)-aspartate-beta-semialdehyde [(S)-ASA] and pyruvate to 4-hydroxy-tetrahydrodipicolinate (HTPA).</text>
</comment>
<protein>
    <recommendedName>
        <fullName evidence="4 12">4-hydroxy-tetrahydrodipicolinate synthase</fullName>
        <shortName evidence="12">HTPA synthase</shortName>
        <ecNumber evidence="4 12">4.3.3.7</ecNumber>
    </recommendedName>
</protein>
<dbReference type="Proteomes" id="UP000051008">
    <property type="component" value="Unassembled WGS sequence"/>
</dbReference>
<evidence type="ECO:0000256" key="11">
    <source>
        <dbReference type="ARBA" id="ARBA00047836"/>
    </source>
</evidence>
<dbReference type="EMBL" id="AYYP01000022">
    <property type="protein sequence ID" value="KRM64986.1"/>
    <property type="molecule type" value="Genomic_DNA"/>
</dbReference>
<dbReference type="PIRSF" id="PIRSF001365">
    <property type="entry name" value="DHDPS"/>
    <property type="match status" value="1"/>
</dbReference>
<evidence type="ECO:0000256" key="9">
    <source>
        <dbReference type="ARBA" id="ARBA00023239"/>
    </source>
</evidence>
<evidence type="ECO:0000256" key="1">
    <source>
        <dbReference type="ARBA" id="ARBA00003294"/>
    </source>
</evidence>
<feature type="site" description="Part of a proton relay during catalysis" evidence="12">
    <location>
        <position position="47"/>
    </location>
</feature>
<evidence type="ECO:0000256" key="4">
    <source>
        <dbReference type="ARBA" id="ARBA00012086"/>
    </source>
</evidence>
<dbReference type="CDD" id="cd00950">
    <property type="entry name" value="DHDPS"/>
    <property type="match status" value="1"/>
</dbReference>
<dbReference type="UniPathway" id="UPA00034">
    <property type="reaction ID" value="UER00017"/>
</dbReference>
<dbReference type="PANTHER" id="PTHR12128:SF66">
    <property type="entry name" value="4-HYDROXY-2-OXOGLUTARATE ALDOLASE, MITOCHONDRIAL"/>
    <property type="match status" value="1"/>
</dbReference>
<evidence type="ECO:0000256" key="7">
    <source>
        <dbReference type="ARBA" id="ARBA00022915"/>
    </source>
</evidence>
<evidence type="ECO:0000256" key="14">
    <source>
        <dbReference type="PIRSR" id="PIRSR001365-1"/>
    </source>
</evidence>
<dbReference type="GO" id="GO:0008840">
    <property type="term" value="F:4-hydroxy-tetrahydrodipicolinate synthase activity"/>
    <property type="evidence" value="ECO:0007669"/>
    <property type="project" value="UniProtKB-UniRule"/>
</dbReference>
<evidence type="ECO:0000256" key="5">
    <source>
        <dbReference type="ARBA" id="ARBA00022490"/>
    </source>
</evidence>
<name>A0A0R2AE16_9LACO</name>
<comment type="subcellular location">
    <subcellularLocation>
        <location evidence="12">Cytoplasm</location>
    </subcellularLocation>
</comment>
<evidence type="ECO:0000256" key="15">
    <source>
        <dbReference type="PIRSR" id="PIRSR001365-2"/>
    </source>
</evidence>
<evidence type="ECO:0000256" key="12">
    <source>
        <dbReference type="HAMAP-Rule" id="MF_00418"/>
    </source>
</evidence>
<proteinExistence type="inferred from homology"/>
<evidence type="ECO:0000256" key="2">
    <source>
        <dbReference type="ARBA" id="ARBA00005120"/>
    </source>
</evidence>
<dbReference type="PROSITE" id="PS00666">
    <property type="entry name" value="DHDPS_2"/>
    <property type="match status" value="1"/>
</dbReference>
<dbReference type="EC" id="4.3.3.7" evidence="4 12"/>
<dbReference type="GO" id="GO:0005829">
    <property type="term" value="C:cytosol"/>
    <property type="evidence" value="ECO:0007669"/>
    <property type="project" value="TreeGrafter"/>
</dbReference>
<dbReference type="GO" id="GO:0009089">
    <property type="term" value="P:lysine biosynthetic process via diaminopimelate"/>
    <property type="evidence" value="ECO:0007669"/>
    <property type="project" value="UniProtKB-UniRule"/>
</dbReference>
<dbReference type="PROSITE" id="PS00665">
    <property type="entry name" value="DHDPS_1"/>
    <property type="match status" value="1"/>
</dbReference>
<comment type="caution">
    <text evidence="12">Was originally thought to be a dihydrodipicolinate synthase (DHDPS), catalyzing the condensation of (S)-aspartate-beta-semialdehyde [(S)-ASA] and pyruvate to dihydrodipicolinate (DHDP). However, it was shown in E.coli that the product of the enzymatic reaction is not dihydrodipicolinate but in fact (4S)-4-hydroxy-2,3,4,5-tetrahydro-(2S)-dipicolinic acid (HTPA), and that the consecutive dehydration reaction leading to DHDP is not spontaneous but catalyzed by DapB.</text>
</comment>
<feature type="active site" description="Schiff-base intermediate with substrate" evidence="12 14">
    <location>
        <position position="165"/>
    </location>
</feature>
<comment type="catalytic activity">
    <reaction evidence="11 12">
        <text>L-aspartate 4-semialdehyde + pyruvate = (2S,4S)-4-hydroxy-2,3,4,5-tetrahydrodipicolinate + H2O + H(+)</text>
        <dbReference type="Rhea" id="RHEA:34171"/>
        <dbReference type="ChEBI" id="CHEBI:15361"/>
        <dbReference type="ChEBI" id="CHEBI:15377"/>
        <dbReference type="ChEBI" id="CHEBI:15378"/>
        <dbReference type="ChEBI" id="CHEBI:67139"/>
        <dbReference type="ChEBI" id="CHEBI:537519"/>
        <dbReference type="EC" id="4.3.3.7"/>
    </reaction>
</comment>
<evidence type="ECO:0000256" key="3">
    <source>
        <dbReference type="ARBA" id="ARBA00007592"/>
    </source>
</evidence>
<dbReference type="SUPFAM" id="SSF51569">
    <property type="entry name" value="Aldolase"/>
    <property type="match status" value="1"/>
</dbReference>
<dbReference type="NCBIfam" id="TIGR00674">
    <property type="entry name" value="dapA"/>
    <property type="match status" value="1"/>
</dbReference>
<dbReference type="RefSeq" id="WP_056976515.1">
    <property type="nucleotide sequence ID" value="NZ_AYYP01000022.1"/>
</dbReference>
<reference evidence="16 17" key="1">
    <citation type="journal article" date="2015" name="Genome Announc.">
        <title>Expanding the biotechnology potential of lactobacilli through comparative genomics of 213 strains and associated genera.</title>
        <authorList>
            <person name="Sun Z."/>
            <person name="Harris H.M."/>
            <person name="McCann A."/>
            <person name="Guo C."/>
            <person name="Argimon S."/>
            <person name="Zhang W."/>
            <person name="Yang X."/>
            <person name="Jeffery I.B."/>
            <person name="Cooney J.C."/>
            <person name="Kagawa T.F."/>
            <person name="Liu W."/>
            <person name="Song Y."/>
            <person name="Salvetti E."/>
            <person name="Wrobel A."/>
            <person name="Rasinkangas P."/>
            <person name="Parkhill J."/>
            <person name="Rea M.C."/>
            <person name="O'Sullivan O."/>
            <person name="Ritari J."/>
            <person name="Douillard F.P."/>
            <person name="Paul Ross R."/>
            <person name="Yang R."/>
            <person name="Briner A.E."/>
            <person name="Felis G.E."/>
            <person name="de Vos W.M."/>
            <person name="Barrangou R."/>
            <person name="Klaenhammer T.R."/>
            <person name="Caufield P.W."/>
            <person name="Cui Y."/>
            <person name="Zhang H."/>
            <person name="O'Toole P.W."/>
        </authorList>
    </citation>
    <scope>NUCLEOTIDE SEQUENCE [LARGE SCALE GENOMIC DNA]</scope>
    <source>
        <strain evidence="16 17">DSM 20509</strain>
    </source>
</reference>
<accession>A0A0R2AE16</accession>
<dbReference type="InterPro" id="IPR005263">
    <property type="entry name" value="DapA"/>
</dbReference>
<dbReference type="HAMAP" id="MF_00418">
    <property type="entry name" value="DapA"/>
    <property type="match status" value="1"/>
</dbReference>
<evidence type="ECO:0000313" key="16">
    <source>
        <dbReference type="EMBL" id="KRM64986.1"/>
    </source>
</evidence>
<evidence type="ECO:0000256" key="6">
    <source>
        <dbReference type="ARBA" id="ARBA00022605"/>
    </source>
</evidence>
<dbReference type="GO" id="GO:0019877">
    <property type="term" value="P:diaminopimelate biosynthetic process"/>
    <property type="evidence" value="ECO:0007669"/>
    <property type="project" value="UniProtKB-UniRule"/>
</dbReference>
<keyword evidence="10 12" id="KW-0704">Schiff base</keyword>
<dbReference type="PANTHER" id="PTHR12128">
    <property type="entry name" value="DIHYDRODIPICOLINATE SYNTHASE"/>
    <property type="match status" value="1"/>
</dbReference>
<comment type="similarity">
    <text evidence="3 12 13">Belongs to the DapA family.</text>
</comment>
<dbReference type="InterPro" id="IPR020625">
    <property type="entry name" value="Schiff_base-form_aldolases_AS"/>
</dbReference>
<keyword evidence="8 12" id="KW-0457">Lysine biosynthesis</keyword>
<dbReference type="Gene3D" id="3.20.20.70">
    <property type="entry name" value="Aldolase class I"/>
    <property type="match status" value="1"/>
</dbReference>
<keyword evidence="17" id="KW-1185">Reference proteome</keyword>
<feature type="site" description="Part of a proton relay during catalysis" evidence="12">
    <location>
        <position position="111"/>
    </location>
</feature>
<dbReference type="InterPro" id="IPR002220">
    <property type="entry name" value="DapA-like"/>
</dbReference>
<sequence>MKFDNTEILTAMVTPFDEKGELSLTRLEKLINHLLATGTEGLLVNGTTGEGPTLEHDEKLALIKAAAKIIAGRVPLMVGTGSNNTKQTIAFTKEVAAIEGVDAALVVVPYYNKPNQKGMIAHFEAVADASDLPIFIYNIPGRTGVTMEVATVAKLAQHPNIIGIKDCTGNVGLAKLVEQTPADFLVYSGEDADALAAKAVGAQGIISVASHIYGLEMQAMYQALAKGNLAEAASLMRALTPKMETLFSYPSPTPVKAALNHLGIEVGATRLPLLALNDVETKEVLAKLEL</sequence>
<organism evidence="16 17">
    <name type="scientific">Ligilactobacillus agilis DSM 20509</name>
    <dbReference type="NCBI Taxonomy" id="1423718"/>
    <lineage>
        <taxon>Bacteria</taxon>
        <taxon>Bacillati</taxon>
        <taxon>Bacillota</taxon>
        <taxon>Bacilli</taxon>
        <taxon>Lactobacillales</taxon>
        <taxon>Lactobacillaceae</taxon>
        <taxon>Ligilactobacillus</taxon>
    </lineage>
</organism>
<feature type="binding site" evidence="12 15">
    <location>
        <position position="48"/>
    </location>
    <ligand>
        <name>pyruvate</name>
        <dbReference type="ChEBI" id="CHEBI:15361"/>
    </ligand>
</feature>
<evidence type="ECO:0000256" key="8">
    <source>
        <dbReference type="ARBA" id="ARBA00023154"/>
    </source>
</evidence>
<keyword evidence="5 12" id="KW-0963">Cytoplasm</keyword>
<gene>
    <name evidence="12" type="primary">dapA</name>
    <name evidence="16" type="ORF">FC14_GL001637</name>
</gene>
<dbReference type="PATRIC" id="fig|1423718.3.peg.1702"/>
<evidence type="ECO:0000256" key="13">
    <source>
        <dbReference type="PIRNR" id="PIRNR001365"/>
    </source>
</evidence>
<comment type="caution">
    <text evidence="16">The sequence shown here is derived from an EMBL/GenBank/DDBJ whole genome shotgun (WGS) entry which is preliminary data.</text>
</comment>
<feature type="binding site" evidence="12 15">
    <location>
        <position position="206"/>
    </location>
    <ligand>
        <name>pyruvate</name>
        <dbReference type="ChEBI" id="CHEBI:15361"/>
    </ligand>
</feature>
<evidence type="ECO:0000256" key="10">
    <source>
        <dbReference type="ARBA" id="ARBA00023270"/>
    </source>
</evidence>